<gene>
    <name evidence="8" type="ORF">Esi_0004_0128</name>
</gene>
<sequence length="281" mass="31006">MLFKDEQEPRSMAVVPPNTKPFPDCRASRSNAASNGKLPQHQTPKYVKCPTSDTNGPGVTSIVFEGQRGGGCCPCLWFEKLLGRYAEELEKRPLIWKCATSALVGALGDVISQGVYWAIRGGRANAVWHDTNAVRQSLAVAIDGFCVSAPLLHLAYGALDRWLPAEESKAYALAQVLVDVLVLDPIFGLLFMVTTGLLEGRSFSQEIIRTIEDDYVTLVFWLVVIGLALAPLQVYTFNRFPVKWRVLISDGMDVLWTFVACFVIGPLEPRRDSSPGTWGEE</sequence>
<dbReference type="EMBL" id="FN649728">
    <property type="protein sequence ID" value="CBN77548.1"/>
    <property type="molecule type" value="Genomic_DNA"/>
</dbReference>
<evidence type="ECO:0000256" key="4">
    <source>
        <dbReference type="ARBA" id="ARBA00022989"/>
    </source>
</evidence>
<comment type="subcellular location">
    <subcellularLocation>
        <location evidence="1">Membrane</location>
        <topology evidence="1">Multi-pass membrane protein</topology>
    </subcellularLocation>
</comment>
<evidence type="ECO:0000256" key="7">
    <source>
        <dbReference type="SAM" id="MobiDB-lite"/>
    </source>
</evidence>
<feature type="transmembrane region" description="Helical" evidence="6">
    <location>
        <begin position="215"/>
        <end position="235"/>
    </location>
</feature>
<dbReference type="GO" id="GO:0016020">
    <property type="term" value="C:membrane"/>
    <property type="evidence" value="ECO:0007669"/>
    <property type="project" value="UniProtKB-SubCell"/>
</dbReference>
<evidence type="ECO:0000313" key="9">
    <source>
        <dbReference type="Proteomes" id="UP000002630"/>
    </source>
</evidence>
<dbReference type="AlphaFoldDB" id="D8LMD8"/>
<evidence type="ECO:0000256" key="5">
    <source>
        <dbReference type="ARBA" id="ARBA00023136"/>
    </source>
</evidence>
<proteinExistence type="inferred from homology"/>
<evidence type="ECO:0000256" key="6">
    <source>
        <dbReference type="RuleBase" id="RU363053"/>
    </source>
</evidence>
<dbReference type="InParanoid" id="D8LMD8"/>
<dbReference type="Proteomes" id="UP000002630">
    <property type="component" value="Linkage Group LG03"/>
</dbReference>
<dbReference type="STRING" id="2880.D8LMD8"/>
<evidence type="ECO:0000256" key="1">
    <source>
        <dbReference type="ARBA" id="ARBA00004141"/>
    </source>
</evidence>
<protein>
    <submittedName>
        <fullName evidence="8">Uncharacterized protein</fullName>
    </submittedName>
</protein>
<name>D8LMD8_ECTSI</name>
<dbReference type="PANTHER" id="PTHR11266">
    <property type="entry name" value="PEROXISOMAL MEMBRANE PROTEIN 2, PXMP2 MPV17"/>
    <property type="match status" value="1"/>
</dbReference>
<keyword evidence="9" id="KW-1185">Reference proteome</keyword>
<feature type="region of interest" description="Disordered" evidence="7">
    <location>
        <begin position="1"/>
        <end position="45"/>
    </location>
</feature>
<feature type="transmembrane region" description="Helical" evidence="6">
    <location>
        <begin position="139"/>
        <end position="159"/>
    </location>
</feature>
<keyword evidence="3 6" id="KW-0812">Transmembrane</keyword>
<keyword evidence="4 6" id="KW-1133">Transmembrane helix</keyword>
<evidence type="ECO:0000313" key="8">
    <source>
        <dbReference type="EMBL" id="CBN77548.1"/>
    </source>
</evidence>
<dbReference type="InterPro" id="IPR007248">
    <property type="entry name" value="Mpv17_PMP22"/>
</dbReference>
<comment type="similarity">
    <text evidence="2 6">Belongs to the peroxisomal membrane protein PXMP2/4 family.</text>
</comment>
<accession>D8LMD8</accession>
<dbReference type="GO" id="GO:0005737">
    <property type="term" value="C:cytoplasm"/>
    <property type="evidence" value="ECO:0007669"/>
    <property type="project" value="TreeGrafter"/>
</dbReference>
<dbReference type="OrthoDB" id="196537at2759"/>
<dbReference type="EMBL" id="FN648596">
    <property type="protein sequence ID" value="CBN77548.1"/>
    <property type="molecule type" value="Genomic_DNA"/>
</dbReference>
<evidence type="ECO:0000256" key="3">
    <source>
        <dbReference type="ARBA" id="ARBA00022692"/>
    </source>
</evidence>
<dbReference type="PANTHER" id="PTHR11266:SF80">
    <property type="entry name" value="PEROXISOMAL MEMBRANE PROTEIN 2"/>
    <property type="match status" value="1"/>
</dbReference>
<evidence type="ECO:0000256" key="2">
    <source>
        <dbReference type="ARBA" id="ARBA00006824"/>
    </source>
</evidence>
<keyword evidence="5 6" id="KW-0472">Membrane</keyword>
<reference evidence="8 9" key="1">
    <citation type="journal article" date="2010" name="Nature">
        <title>The Ectocarpus genome and the independent evolution of multicellularity in brown algae.</title>
        <authorList>
            <person name="Cock J.M."/>
            <person name="Sterck L."/>
            <person name="Rouze P."/>
            <person name="Scornet D."/>
            <person name="Allen A.E."/>
            <person name="Amoutzias G."/>
            <person name="Anthouard V."/>
            <person name="Artiguenave F."/>
            <person name="Aury J.M."/>
            <person name="Badger J.H."/>
            <person name="Beszteri B."/>
            <person name="Billiau K."/>
            <person name="Bonnet E."/>
            <person name="Bothwell J.H."/>
            <person name="Bowler C."/>
            <person name="Boyen C."/>
            <person name="Brownlee C."/>
            <person name="Carrano C.J."/>
            <person name="Charrier B."/>
            <person name="Cho G.Y."/>
            <person name="Coelho S.M."/>
            <person name="Collen J."/>
            <person name="Corre E."/>
            <person name="Da Silva C."/>
            <person name="Delage L."/>
            <person name="Delaroque N."/>
            <person name="Dittami S.M."/>
            <person name="Doulbeau S."/>
            <person name="Elias M."/>
            <person name="Farnham G."/>
            <person name="Gachon C.M."/>
            <person name="Gschloessl B."/>
            <person name="Heesch S."/>
            <person name="Jabbari K."/>
            <person name="Jubin C."/>
            <person name="Kawai H."/>
            <person name="Kimura K."/>
            <person name="Kloareg B."/>
            <person name="Kupper F.C."/>
            <person name="Lang D."/>
            <person name="Le Bail A."/>
            <person name="Leblanc C."/>
            <person name="Lerouge P."/>
            <person name="Lohr M."/>
            <person name="Lopez P.J."/>
            <person name="Martens C."/>
            <person name="Maumus F."/>
            <person name="Michel G."/>
            <person name="Miranda-Saavedra D."/>
            <person name="Morales J."/>
            <person name="Moreau H."/>
            <person name="Motomura T."/>
            <person name="Nagasato C."/>
            <person name="Napoli C.A."/>
            <person name="Nelson D.R."/>
            <person name="Nyvall-Collen P."/>
            <person name="Peters A.F."/>
            <person name="Pommier C."/>
            <person name="Potin P."/>
            <person name="Poulain J."/>
            <person name="Quesneville H."/>
            <person name="Read B."/>
            <person name="Rensing S.A."/>
            <person name="Ritter A."/>
            <person name="Rousvoal S."/>
            <person name="Samanta M."/>
            <person name="Samson G."/>
            <person name="Schroeder D.C."/>
            <person name="Segurens B."/>
            <person name="Strittmatter M."/>
            <person name="Tonon T."/>
            <person name="Tregear J.W."/>
            <person name="Valentin K."/>
            <person name="von Dassow P."/>
            <person name="Yamagishi T."/>
            <person name="Van de Peer Y."/>
            <person name="Wincker P."/>
        </authorList>
    </citation>
    <scope>NUCLEOTIDE SEQUENCE [LARGE SCALE GENOMIC DNA]</scope>
    <source>
        <strain evidence="9">Ec32 / CCAP1310/4</strain>
    </source>
</reference>
<feature type="transmembrane region" description="Helical" evidence="6">
    <location>
        <begin position="171"/>
        <end position="195"/>
    </location>
</feature>
<organism evidence="8 9">
    <name type="scientific">Ectocarpus siliculosus</name>
    <name type="common">Brown alga</name>
    <name type="synonym">Conferva siliculosa</name>
    <dbReference type="NCBI Taxonomy" id="2880"/>
    <lineage>
        <taxon>Eukaryota</taxon>
        <taxon>Sar</taxon>
        <taxon>Stramenopiles</taxon>
        <taxon>Ochrophyta</taxon>
        <taxon>PX clade</taxon>
        <taxon>Phaeophyceae</taxon>
        <taxon>Ectocarpales</taxon>
        <taxon>Ectocarpaceae</taxon>
        <taxon>Ectocarpus</taxon>
    </lineage>
</organism>